<reference evidence="1" key="2">
    <citation type="journal article" date="2015" name="Data Brief">
        <title>Shoot transcriptome of the giant reed, Arundo donax.</title>
        <authorList>
            <person name="Barrero R.A."/>
            <person name="Guerrero F.D."/>
            <person name="Moolhuijzen P."/>
            <person name="Goolsby J.A."/>
            <person name="Tidwell J."/>
            <person name="Bellgard S.E."/>
            <person name="Bellgard M.I."/>
        </authorList>
    </citation>
    <scope>NUCLEOTIDE SEQUENCE</scope>
    <source>
        <tissue evidence="1">Shoot tissue taken approximately 20 cm above the soil surface</tissue>
    </source>
</reference>
<protein>
    <submittedName>
        <fullName evidence="1">Uncharacterized protein</fullName>
    </submittedName>
</protein>
<reference evidence="1" key="1">
    <citation type="submission" date="2014-09" db="EMBL/GenBank/DDBJ databases">
        <authorList>
            <person name="Magalhaes I.L.F."/>
            <person name="Oliveira U."/>
            <person name="Santos F.R."/>
            <person name="Vidigal T.H.D.A."/>
            <person name="Brescovit A.D."/>
            <person name="Santos A.J."/>
        </authorList>
    </citation>
    <scope>NUCLEOTIDE SEQUENCE</scope>
    <source>
        <tissue evidence="1">Shoot tissue taken approximately 20 cm above the soil surface</tissue>
    </source>
</reference>
<dbReference type="AlphaFoldDB" id="A0A0A9EW95"/>
<proteinExistence type="predicted"/>
<organism evidence="1">
    <name type="scientific">Arundo donax</name>
    <name type="common">Giant reed</name>
    <name type="synonym">Donax arundinaceus</name>
    <dbReference type="NCBI Taxonomy" id="35708"/>
    <lineage>
        <taxon>Eukaryota</taxon>
        <taxon>Viridiplantae</taxon>
        <taxon>Streptophyta</taxon>
        <taxon>Embryophyta</taxon>
        <taxon>Tracheophyta</taxon>
        <taxon>Spermatophyta</taxon>
        <taxon>Magnoliopsida</taxon>
        <taxon>Liliopsida</taxon>
        <taxon>Poales</taxon>
        <taxon>Poaceae</taxon>
        <taxon>PACMAD clade</taxon>
        <taxon>Arundinoideae</taxon>
        <taxon>Arundineae</taxon>
        <taxon>Arundo</taxon>
    </lineage>
</organism>
<name>A0A0A9EW95_ARUDO</name>
<dbReference type="EMBL" id="GBRH01195785">
    <property type="protein sequence ID" value="JAE02111.1"/>
    <property type="molecule type" value="Transcribed_RNA"/>
</dbReference>
<sequence length="42" mass="4897">MSSVILLKLRSKCSRFFIFSMKDKLLKQQPDMSKVACMLENT</sequence>
<accession>A0A0A9EW95</accession>
<evidence type="ECO:0000313" key="1">
    <source>
        <dbReference type="EMBL" id="JAE02111.1"/>
    </source>
</evidence>